<protein>
    <submittedName>
        <fullName evidence="2">Efflux RND transporter permease subunit</fullName>
    </submittedName>
</protein>
<dbReference type="Gene3D" id="3.30.70.1430">
    <property type="entry name" value="Multidrug efflux transporter AcrB pore domain"/>
    <property type="match status" value="2"/>
</dbReference>
<dbReference type="PANTHER" id="PTHR32063">
    <property type="match status" value="1"/>
</dbReference>
<feature type="transmembrane region" description="Helical" evidence="1">
    <location>
        <begin position="358"/>
        <end position="378"/>
    </location>
</feature>
<dbReference type="Gene3D" id="1.20.1640.10">
    <property type="entry name" value="Multidrug efflux transporter AcrB transmembrane domain"/>
    <property type="match status" value="2"/>
</dbReference>
<dbReference type="GO" id="GO:0005886">
    <property type="term" value="C:plasma membrane"/>
    <property type="evidence" value="ECO:0007669"/>
    <property type="project" value="TreeGrafter"/>
</dbReference>
<dbReference type="Proteomes" id="UP000587991">
    <property type="component" value="Unassembled WGS sequence"/>
</dbReference>
<accession>A0A847SA80</accession>
<dbReference type="Gene3D" id="3.30.70.1320">
    <property type="entry name" value="Multidrug efflux transporter AcrB pore domain like"/>
    <property type="match status" value="1"/>
</dbReference>
<dbReference type="SUPFAM" id="SSF82866">
    <property type="entry name" value="Multidrug efflux transporter AcrB transmembrane domain"/>
    <property type="match status" value="2"/>
</dbReference>
<evidence type="ECO:0000313" key="3">
    <source>
        <dbReference type="Proteomes" id="UP000587991"/>
    </source>
</evidence>
<feature type="transmembrane region" description="Helical" evidence="1">
    <location>
        <begin position="945"/>
        <end position="968"/>
    </location>
</feature>
<dbReference type="SUPFAM" id="SSF82714">
    <property type="entry name" value="Multidrug efflux transporter AcrB TolC docking domain, DN and DC subdomains"/>
    <property type="match status" value="2"/>
</dbReference>
<dbReference type="RefSeq" id="WP_168878619.1">
    <property type="nucleotide sequence ID" value="NZ_JABAIM010000005.1"/>
</dbReference>
<keyword evidence="1" id="KW-0812">Transmembrane</keyword>
<name>A0A847SA80_9NEIS</name>
<dbReference type="SUPFAM" id="SSF82693">
    <property type="entry name" value="Multidrug efflux transporter AcrB pore domain, PN1, PN2, PC1 and PC2 subdomains"/>
    <property type="match status" value="3"/>
</dbReference>
<feature type="transmembrane region" description="Helical" evidence="1">
    <location>
        <begin position="974"/>
        <end position="1002"/>
    </location>
</feature>
<feature type="transmembrane region" description="Helical" evidence="1">
    <location>
        <begin position="873"/>
        <end position="895"/>
    </location>
</feature>
<proteinExistence type="predicted"/>
<sequence>MNFSAWAIKKPIPSLMLFILLTLAGMLTFKAMKVQSFPDVELPMVTISAALPGAAPAQLESEVARKLENAVASLRGVKQVYSKIQDGLVLVTVEFILEKPITEAVDDVRNAVSGVRSDLPGDLKDPVISKVDFSDQAILVYTISVTGMDEEQLSWLIDNRISKDLRGVAGIGRVTRVGGLNRQVSVELDPARMQALGVTALDVSRQLLITQKDASGGRTELSGSEQAVRTLGTVKTAEEVGNMELALVDGRRIRLNQIATVKDTVADRRSAAMLDGKPVVGFELTRSRGAGEMDVATAVRARMAQLKSAVPGLQYAEVFDMATPVQEQFDGSMHLLYEGALLAIIVVWFFLRDWRATFVSAVALPLSVIPTFIGMHYFGFTLNVVTLLSLALVVGILVDDAIVEIENIVRHLHMGKTPYQAAMEAADEIGMAVIATTLALVAVFLPTAFMDGIVGRFFKQFGWTAALAVLASLLVARLLTPMMAAYMLKKIDYHPKEGAVTRGYMAVASWCLRHRLLTVLMTIGFFVGSMALSGLLKTGFVPADDMSQTAVKIELPPGSTFEQTRDMAERTRKLLMTQPYIKRVYTAIGGGSAGTDLFADGGAASVTQASLMLTLADRHERPITKTRLEGLLREKLSVLPGVRVTVGLGGNGEKYQMVLVSDDPQMLYRTVEKVKQELYTIPGLGAVTANASLERPEIEIRPDPARAADLGVTPGAIAEVVRVATVGDYDTQQSKLNLPDRQVPIVVRMGPDVRHNLELLSRLMVPGSKGPVMLGQVATLRLSSGPTQIERQSQSRSVMFNIELNGRSLGEVAMAVDKLPTLQNLPAGVKKKEVGDSEEQGKLFASFGLAMLAGVVCIYMVLVLLFHDFLQPITILIALPLSLGGAFMGLLIGGSEMGMPALIGLIMLMGIASKNSILLVEYAVTARDQGMARFEALMDACHKRARPIVMTSLAMGAGMLPIALGIGVDPSFRAPMAIAVIGGLVTSTILSLLVVPVFYTLIDDFQQFMRRKAKW</sequence>
<evidence type="ECO:0000256" key="1">
    <source>
        <dbReference type="SAM" id="Phobius"/>
    </source>
</evidence>
<comment type="caution">
    <text evidence="2">The sequence shown here is derived from an EMBL/GenBank/DDBJ whole genome shotgun (WGS) entry which is preliminary data.</text>
</comment>
<dbReference type="AlphaFoldDB" id="A0A847SA80"/>
<organism evidence="2 3">
    <name type="scientific">Leeia aquatica</name>
    <dbReference type="NCBI Taxonomy" id="2725557"/>
    <lineage>
        <taxon>Bacteria</taxon>
        <taxon>Pseudomonadati</taxon>
        <taxon>Pseudomonadota</taxon>
        <taxon>Betaproteobacteria</taxon>
        <taxon>Neisseriales</taxon>
        <taxon>Leeiaceae</taxon>
        <taxon>Leeia</taxon>
    </lineage>
</organism>
<feature type="transmembrane region" description="Helical" evidence="1">
    <location>
        <begin position="334"/>
        <end position="351"/>
    </location>
</feature>
<dbReference type="Pfam" id="PF00873">
    <property type="entry name" value="ACR_tran"/>
    <property type="match status" value="1"/>
</dbReference>
<dbReference type="Gene3D" id="3.30.2090.10">
    <property type="entry name" value="Multidrug efflux transporter AcrB TolC docking domain, DN and DC subdomains"/>
    <property type="match status" value="2"/>
</dbReference>
<keyword evidence="1" id="KW-0472">Membrane</keyword>
<feature type="transmembrane region" description="Helical" evidence="1">
    <location>
        <begin position="384"/>
        <end position="409"/>
    </location>
</feature>
<dbReference type="InterPro" id="IPR027463">
    <property type="entry name" value="AcrB_DN_DC_subdom"/>
</dbReference>
<feature type="transmembrane region" description="Helical" evidence="1">
    <location>
        <begin position="901"/>
        <end position="924"/>
    </location>
</feature>
<evidence type="ECO:0000313" key="2">
    <source>
        <dbReference type="EMBL" id="NLR76954.1"/>
    </source>
</evidence>
<feature type="transmembrane region" description="Helical" evidence="1">
    <location>
        <begin position="516"/>
        <end position="536"/>
    </location>
</feature>
<reference evidence="2 3" key="1">
    <citation type="submission" date="2020-04" db="EMBL/GenBank/DDBJ databases">
        <title>Draft genome of Leeia sp. IMCC25680.</title>
        <authorList>
            <person name="Song J."/>
            <person name="Cho J.-C."/>
        </authorList>
    </citation>
    <scope>NUCLEOTIDE SEQUENCE [LARGE SCALE GENOMIC DNA]</scope>
    <source>
        <strain evidence="2 3">IMCC25680</strain>
    </source>
</reference>
<dbReference type="GO" id="GO:0042910">
    <property type="term" value="F:xenobiotic transmembrane transporter activity"/>
    <property type="evidence" value="ECO:0007669"/>
    <property type="project" value="TreeGrafter"/>
</dbReference>
<dbReference type="EMBL" id="JABAIM010000005">
    <property type="protein sequence ID" value="NLR76954.1"/>
    <property type="molecule type" value="Genomic_DNA"/>
</dbReference>
<gene>
    <name evidence="2" type="ORF">HF682_17430</name>
</gene>
<keyword evidence="3" id="KW-1185">Reference proteome</keyword>
<feature type="transmembrane region" description="Helical" evidence="1">
    <location>
        <begin position="843"/>
        <end position="866"/>
    </location>
</feature>
<dbReference type="PRINTS" id="PR00702">
    <property type="entry name" value="ACRIFLAVINRP"/>
</dbReference>
<dbReference type="PANTHER" id="PTHR32063:SF77">
    <property type="entry name" value="ACR FAMILY TRANSPORT PROTEIN"/>
    <property type="match status" value="1"/>
</dbReference>
<feature type="transmembrane region" description="Helical" evidence="1">
    <location>
        <begin position="461"/>
        <end position="480"/>
    </location>
</feature>
<dbReference type="Gene3D" id="3.30.70.1440">
    <property type="entry name" value="Multidrug efflux transporter AcrB pore domain"/>
    <property type="match status" value="1"/>
</dbReference>
<dbReference type="InterPro" id="IPR001036">
    <property type="entry name" value="Acrflvin-R"/>
</dbReference>
<keyword evidence="1" id="KW-1133">Transmembrane helix</keyword>
<feature type="transmembrane region" description="Helical" evidence="1">
    <location>
        <begin position="429"/>
        <end position="449"/>
    </location>
</feature>